<keyword evidence="3" id="KW-1185">Reference proteome</keyword>
<dbReference type="SUPFAM" id="SSF55486">
    <property type="entry name" value="Metalloproteases ('zincins'), catalytic domain"/>
    <property type="match status" value="2"/>
</dbReference>
<keyword evidence="1" id="KW-0472">Membrane</keyword>
<dbReference type="Proteomes" id="UP000245890">
    <property type="component" value="Unassembled WGS sequence"/>
</dbReference>
<protein>
    <recommendedName>
        <fullName evidence="4">PEP-CTERM sorting domain-containing protein</fullName>
    </recommendedName>
</protein>
<feature type="transmembrane region" description="Helical" evidence="1">
    <location>
        <begin position="382"/>
        <end position="399"/>
    </location>
</feature>
<evidence type="ECO:0000313" key="3">
    <source>
        <dbReference type="Proteomes" id="UP000245890"/>
    </source>
</evidence>
<evidence type="ECO:0000256" key="1">
    <source>
        <dbReference type="SAM" id="Phobius"/>
    </source>
</evidence>
<accession>A0A2U0SJP8</accession>
<name>A0A2U0SJP8_9SPHN</name>
<keyword evidence="1" id="KW-0812">Transmembrane</keyword>
<keyword evidence="1" id="KW-1133">Transmembrane helix</keyword>
<evidence type="ECO:0008006" key="4">
    <source>
        <dbReference type="Google" id="ProtNLM"/>
    </source>
</evidence>
<gene>
    <name evidence="2" type="ORF">DD559_14975</name>
</gene>
<evidence type="ECO:0000313" key="2">
    <source>
        <dbReference type="EMBL" id="PVX31552.1"/>
    </source>
</evidence>
<dbReference type="NCBIfam" id="NF038122">
    <property type="entry name" value="metallo_LGF"/>
    <property type="match status" value="1"/>
</dbReference>
<organism evidence="2 3">
    <name type="scientific">Sphingomonas pokkalii</name>
    <dbReference type="NCBI Taxonomy" id="2175090"/>
    <lineage>
        <taxon>Bacteria</taxon>
        <taxon>Pseudomonadati</taxon>
        <taxon>Pseudomonadota</taxon>
        <taxon>Alphaproteobacteria</taxon>
        <taxon>Sphingomonadales</taxon>
        <taxon>Sphingomonadaceae</taxon>
        <taxon>Sphingomonas</taxon>
    </lineage>
</organism>
<dbReference type="OrthoDB" id="8198236at2"/>
<proteinExistence type="predicted"/>
<dbReference type="InterPro" id="IPR024079">
    <property type="entry name" value="MetalloPept_cat_dom_sf"/>
</dbReference>
<dbReference type="GO" id="GO:0008237">
    <property type="term" value="F:metallopeptidase activity"/>
    <property type="evidence" value="ECO:0007669"/>
    <property type="project" value="InterPro"/>
</dbReference>
<reference evidence="2 3" key="1">
    <citation type="submission" date="2018-05" db="EMBL/GenBank/DDBJ databases">
        <title>Description of Sphingomonas pokkalii sp nov, isolated from the rhizosphere of saline tolerant pokkali rice and its draft genome analysis.</title>
        <authorList>
            <person name="Menon R."/>
            <person name="Kumari S."/>
            <person name="Rameshkumar N."/>
        </authorList>
    </citation>
    <scope>NUCLEOTIDE SEQUENCE [LARGE SCALE GENOMIC DNA]</scope>
    <source>
        <strain evidence="2 3">L3B27</strain>
    </source>
</reference>
<sequence>MAASAALGCAIGAVPAQAQLKINLIDNGGVTGSQAELGFKIAAAYWESVISTNVTVNLGVGYSALGTGIIGSTGSTRYSVATEDVIGALRDVGSSALDAAAVLPGLSQTTFNDSVFGAVRGISMVRNAARTGNTGINLNASQYDTSIGTNNVRLSVTEANLKALGYTGFGAGNDANITFSSAFAFDFNPMNGISADRMDFIGVAIHEIGHALGFTSGVDVYDQYSGVGPNATIGNALNWNNQTAGSVLDLFRYSSDPRNVAPGTGPVLDWSVGTAAYFSLDGGLTQFNGRSLMATGAYNGDGRQASHFKDTPSNQDGCNGYSQIGVMDPTFCYGEMGVITSTDLAAFDAIGWNLNLDVLSNSNYTINSTQIYRAMTAVPEPMSWLTMLFGFGIAGAVIRRRGGVTMALRAA</sequence>
<dbReference type="EMBL" id="QENQ01000001">
    <property type="protein sequence ID" value="PVX31552.1"/>
    <property type="molecule type" value="Genomic_DNA"/>
</dbReference>
<dbReference type="AlphaFoldDB" id="A0A2U0SJP8"/>
<comment type="caution">
    <text evidence="2">The sequence shown here is derived from an EMBL/GenBank/DDBJ whole genome shotgun (WGS) entry which is preliminary data.</text>
</comment>
<dbReference type="Gene3D" id="3.40.390.10">
    <property type="entry name" value="Collagenase (Catalytic Domain)"/>
    <property type="match status" value="1"/>
</dbReference>